<organism evidence="1">
    <name type="scientific">marine sediment metagenome</name>
    <dbReference type="NCBI Taxonomy" id="412755"/>
    <lineage>
        <taxon>unclassified sequences</taxon>
        <taxon>metagenomes</taxon>
        <taxon>ecological metagenomes</taxon>
    </lineage>
</organism>
<accession>A0A0F8YM05</accession>
<gene>
    <name evidence="1" type="ORF">LCGC14_2803740</name>
</gene>
<dbReference type="EMBL" id="LAZR01052692">
    <property type="protein sequence ID" value="KKK82403.1"/>
    <property type="molecule type" value="Genomic_DNA"/>
</dbReference>
<feature type="non-terminal residue" evidence="1">
    <location>
        <position position="1"/>
    </location>
</feature>
<comment type="caution">
    <text evidence="1">The sequence shown here is derived from an EMBL/GenBank/DDBJ whole genome shotgun (WGS) entry which is preliminary data.</text>
</comment>
<reference evidence="1" key="1">
    <citation type="journal article" date="2015" name="Nature">
        <title>Complex archaea that bridge the gap between prokaryotes and eukaryotes.</title>
        <authorList>
            <person name="Spang A."/>
            <person name="Saw J.H."/>
            <person name="Jorgensen S.L."/>
            <person name="Zaremba-Niedzwiedzka K."/>
            <person name="Martijn J."/>
            <person name="Lind A.E."/>
            <person name="van Eijk R."/>
            <person name="Schleper C."/>
            <person name="Guy L."/>
            <person name="Ettema T.J."/>
        </authorList>
    </citation>
    <scope>NUCLEOTIDE SEQUENCE</scope>
</reference>
<evidence type="ECO:0000313" key="1">
    <source>
        <dbReference type="EMBL" id="KKK82403.1"/>
    </source>
</evidence>
<sequence>GDTAAGKFLKADAVWTVPAGGGDVAGPGSSTDNAIVRFHETSGKVIQDYTSNPPTISDTGDVNIDGDLDVENIVVSGNVDGKDVSTLGVGDVTAGAVMIDHAIVRGDGGAKGIQDSGILINDADAVSGITGMDVTLAAADQVLLDGRTNNRTESLGILRVNFTPAAGDVGEDCIHLDIDANSVNDVMAIKVDYLATGLAPGNENMAIELNLETANATGGIVAGIEIDKSGTGTLEVQGLHCNAGVIPIHQESGTFGSIEKAWEFESGPTWTDVTAAFNSDGTNVEIFSAENDIIYIGDAATFSEVNVTLATVASGAGVKPAFAFSVGGSSFTAFTPNDATNGFRGTGLLTWETGNLIGWATDTVNGTTDPTTAFLEASAGDVEIFSSDNDYILIGSDATFEAVDAILVS</sequence>
<dbReference type="AlphaFoldDB" id="A0A0F8YM05"/>
<name>A0A0F8YM05_9ZZZZ</name>
<feature type="non-terminal residue" evidence="1">
    <location>
        <position position="409"/>
    </location>
</feature>
<protein>
    <submittedName>
        <fullName evidence="1">Uncharacterized protein</fullName>
    </submittedName>
</protein>
<proteinExistence type="predicted"/>